<feature type="transmembrane region" description="Helical" evidence="6">
    <location>
        <begin position="57"/>
        <end position="90"/>
    </location>
</feature>
<dbReference type="Proteomes" id="UP001153387">
    <property type="component" value="Unassembled WGS sequence"/>
</dbReference>
<evidence type="ECO:0000256" key="2">
    <source>
        <dbReference type="ARBA" id="ARBA00022692"/>
    </source>
</evidence>
<proteinExistence type="inferred from homology"/>
<dbReference type="GO" id="GO:0005886">
    <property type="term" value="C:plasma membrane"/>
    <property type="evidence" value="ECO:0007669"/>
    <property type="project" value="TreeGrafter"/>
</dbReference>
<dbReference type="EMBL" id="JAPDHZ010000003">
    <property type="protein sequence ID" value="MDG0791884.1"/>
    <property type="molecule type" value="Genomic_DNA"/>
</dbReference>
<keyword evidence="8" id="KW-1185">Reference proteome</keyword>
<feature type="transmembrane region" description="Helical" evidence="6">
    <location>
        <begin position="235"/>
        <end position="257"/>
    </location>
</feature>
<evidence type="ECO:0000256" key="1">
    <source>
        <dbReference type="ARBA" id="ARBA00004141"/>
    </source>
</evidence>
<dbReference type="PANTHER" id="PTHR30520">
    <property type="entry name" value="FORMATE TRANSPORTER-RELATED"/>
    <property type="match status" value="1"/>
</dbReference>
<gene>
    <name evidence="7" type="ORF">OMP38_14190</name>
</gene>
<evidence type="ECO:0000256" key="3">
    <source>
        <dbReference type="ARBA" id="ARBA00022989"/>
    </source>
</evidence>
<comment type="subcellular location">
    <subcellularLocation>
        <location evidence="1">Membrane</location>
        <topology evidence="1">Multi-pass membrane protein</topology>
    </subcellularLocation>
</comment>
<name>A0A9X4QMF2_9BACL</name>
<evidence type="ECO:0000256" key="5">
    <source>
        <dbReference type="ARBA" id="ARBA00049660"/>
    </source>
</evidence>
<feature type="transmembrane region" description="Helical" evidence="6">
    <location>
        <begin position="29"/>
        <end position="51"/>
    </location>
</feature>
<accession>A0A9X4QMF2</accession>
<evidence type="ECO:0000256" key="6">
    <source>
        <dbReference type="SAM" id="Phobius"/>
    </source>
</evidence>
<dbReference type="GO" id="GO:0015499">
    <property type="term" value="F:formate transmembrane transporter activity"/>
    <property type="evidence" value="ECO:0007669"/>
    <property type="project" value="TreeGrafter"/>
</dbReference>
<protein>
    <submittedName>
        <fullName evidence="7">Formate/nitrite transporter family protein</fullName>
    </submittedName>
</protein>
<comment type="similarity">
    <text evidence="5">Belongs to the FNT transporter (TC 1.A.16) family.</text>
</comment>
<dbReference type="InterPro" id="IPR000292">
    <property type="entry name" value="For/NO2_transpt"/>
</dbReference>
<keyword evidence="2 6" id="KW-0812">Transmembrane</keyword>
<feature type="transmembrane region" description="Helical" evidence="6">
    <location>
        <begin position="159"/>
        <end position="181"/>
    </location>
</feature>
<feature type="transmembrane region" description="Helical" evidence="6">
    <location>
        <begin position="193"/>
        <end position="215"/>
    </location>
</feature>
<evidence type="ECO:0000256" key="4">
    <source>
        <dbReference type="ARBA" id="ARBA00023136"/>
    </source>
</evidence>
<sequence length="267" mass="28138">MDYVKPGQMLESLIALGETKSKLPVTQKLVRSGLAGAILGCATTLALTASVQTNMPIAGAVLFPVGFVLILLLGLELVTGSFAALPLAVLKGRTSAGKMASSFAWALIGHVIGGGLYAALYTMAITKMGHDMSNPLVQAVISAAEGKTNAYIHLGGDGWMLAFVKAVLCNWMVALGVIMSLSSASTIGKIAAMWMPILLFFGQGFEHLVVNMFLLPAGLMLGANYSFADMLVWNWIPVLLGNFAGGAICTGLLFYLAHRERTAERAK</sequence>
<organism evidence="7 8">
    <name type="scientific">Cohnella ginsengisoli</name>
    <dbReference type="NCBI Taxonomy" id="425004"/>
    <lineage>
        <taxon>Bacteria</taxon>
        <taxon>Bacillati</taxon>
        <taxon>Bacillota</taxon>
        <taxon>Bacilli</taxon>
        <taxon>Bacillales</taxon>
        <taxon>Paenibacillaceae</taxon>
        <taxon>Cohnella</taxon>
    </lineage>
</organism>
<keyword evidence="3 6" id="KW-1133">Transmembrane helix</keyword>
<dbReference type="Gene3D" id="1.20.1080.10">
    <property type="entry name" value="Glycerol uptake facilitator protein"/>
    <property type="match status" value="1"/>
</dbReference>
<evidence type="ECO:0000313" key="7">
    <source>
        <dbReference type="EMBL" id="MDG0791884.1"/>
    </source>
</evidence>
<reference evidence="7 8" key="1">
    <citation type="submission" date="2022-10" db="EMBL/GenBank/DDBJ databases">
        <title>Comparative genomic analysis of Cohnella hashimotonis sp. nov., isolated from the International Space Station.</title>
        <authorList>
            <person name="Simpson A."/>
            <person name="Venkateswaran K."/>
        </authorList>
    </citation>
    <scope>NUCLEOTIDE SEQUENCE [LARGE SCALE GENOMIC DNA]</scope>
    <source>
        <strain evidence="7 8">DSM 18997</strain>
    </source>
</reference>
<evidence type="ECO:0000313" key="8">
    <source>
        <dbReference type="Proteomes" id="UP001153387"/>
    </source>
</evidence>
<dbReference type="RefSeq" id="WP_277565726.1">
    <property type="nucleotide sequence ID" value="NZ_JAPDHZ010000003.1"/>
</dbReference>
<dbReference type="AlphaFoldDB" id="A0A9X4QMF2"/>
<dbReference type="PANTHER" id="PTHR30520:SF6">
    <property type="entry name" value="FORMATE_NITRATE FAMILY TRANSPORTER (EUROFUNG)"/>
    <property type="match status" value="1"/>
</dbReference>
<comment type="caution">
    <text evidence="7">The sequence shown here is derived from an EMBL/GenBank/DDBJ whole genome shotgun (WGS) entry which is preliminary data.</text>
</comment>
<dbReference type="InterPro" id="IPR023271">
    <property type="entry name" value="Aquaporin-like"/>
</dbReference>
<feature type="transmembrane region" description="Helical" evidence="6">
    <location>
        <begin position="102"/>
        <end position="124"/>
    </location>
</feature>
<dbReference type="Pfam" id="PF01226">
    <property type="entry name" value="Form_Nir_trans"/>
    <property type="match status" value="1"/>
</dbReference>
<keyword evidence="4 6" id="KW-0472">Membrane</keyword>